<dbReference type="InterPro" id="IPR016187">
    <property type="entry name" value="CTDL_fold"/>
</dbReference>
<feature type="domain" description="C-type lectin" evidence="3">
    <location>
        <begin position="107"/>
        <end position="220"/>
    </location>
</feature>
<name>A0A3B3S843_9TELE</name>
<keyword evidence="2" id="KW-1015">Disulfide bond</keyword>
<dbReference type="SMART" id="SM00034">
    <property type="entry name" value="CLECT"/>
    <property type="match status" value="1"/>
</dbReference>
<dbReference type="SUPFAM" id="SSF56436">
    <property type="entry name" value="C-type lectin-like"/>
    <property type="match status" value="1"/>
</dbReference>
<dbReference type="InterPro" id="IPR033989">
    <property type="entry name" value="CD209-like_CTLD"/>
</dbReference>
<dbReference type="STRING" id="1676925.ENSPKIP00000026156"/>
<dbReference type="PROSITE" id="PS50041">
    <property type="entry name" value="C_TYPE_LECTIN_2"/>
    <property type="match status" value="1"/>
</dbReference>
<dbReference type="PROSITE" id="PS00615">
    <property type="entry name" value="C_TYPE_LECTIN_1"/>
    <property type="match status" value="1"/>
</dbReference>
<evidence type="ECO:0000313" key="5">
    <source>
        <dbReference type="Proteomes" id="UP000261540"/>
    </source>
</evidence>
<dbReference type="Gene3D" id="3.10.100.10">
    <property type="entry name" value="Mannose-Binding Protein A, subunit A"/>
    <property type="match status" value="1"/>
</dbReference>
<dbReference type="PANTHER" id="PTHR22803">
    <property type="entry name" value="MANNOSE, PHOSPHOLIPASE, LECTIN RECEPTOR RELATED"/>
    <property type="match status" value="1"/>
</dbReference>
<reference evidence="4" key="1">
    <citation type="submission" date="2025-08" db="UniProtKB">
        <authorList>
            <consortium name="Ensembl"/>
        </authorList>
    </citation>
    <scope>IDENTIFICATION</scope>
</reference>
<dbReference type="Gene3D" id="1.20.5.400">
    <property type="match status" value="1"/>
</dbReference>
<protein>
    <recommendedName>
        <fullName evidence="3">C-type lectin domain-containing protein</fullName>
    </recommendedName>
</protein>
<dbReference type="InterPro" id="IPR050111">
    <property type="entry name" value="C-type_lectin/snaclec_domain"/>
</dbReference>
<evidence type="ECO:0000256" key="2">
    <source>
        <dbReference type="ARBA" id="ARBA00023157"/>
    </source>
</evidence>
<keyword evidence="1" id="KW-0430">Lectin</keyword>
<dbReference type="GeneTree" id="ENSGT01020000230338"/>
<proteinExistence type="predicted"/>
<evidence type="ECO:0000313" key="4">
    <source>
        <dbReference type="Ensembl" id="ENSPKIP00000026156.1"/>
    </source>
</evidence>
<dbReference type="InterPro" id="IPR018378">
    <property type="entry name" value="C-type_lectin_CS"/>
</dbReference>
<dbReference type="Pfam" id="PF00059">
    <property type="entry name" value="Lectin_C"/>
    <property type="match status" value="1"/>
</dbReference>
<evidence type="ECO:0000259" key="3">
    <source>
        <dbReference type="PROSITE" id="PS50041"/>
    </source>
</evidence>
<dbReference type="InterPro" id="IPR016186">
    <property type="entry name" value="C-type_lectin-like/link_sf"/>
</dbReference>
<evidence type="ECO:0000256" key="1">
    <source>
        <dbReference type="ARBA" id="ARBA00022734"/>
    </source>
</evidence>
<dbReference type="InterPro" id="IPR001304">
    <property type="entry name" value="C-type_lectin-like"/>
</dbReference>
<organism evidence="4 5">
    <name type="scientific">Paramormyrops kingsleyae</name>
    <dbReference type="NCBI Taxonomy" id="1676925"/>
    <lineage>
        <taxon>Eukaryota</taxon>
        <taxon>Metazoa</taxon>
        <taxon>Chordata</taxon>
        <taxon>Craniata</taxon>
        <taxon>Vertebrata</taxon>
        <taxon>Euteleostomi</taxon>
        <taxon>Actinopterygii</taxon>
        <taxon>Neopterygii</taxon>
        <taxon>Teleostei</taxon>
        <taxon>Osteoglossocephala</taxon>
        <taxon>Osteoglossomorpha</taxon>
        <taxon>Osteoglossiformes</taxon>
        <taxon>Mormyridae</taxon>
        <taxon>Paramormyrops</taxon>
    </lineage>
</organism>
<dbReference type="CDD" id="cd03590">
    <property type="entry name" value="CLECT_DC-SIGN_like"/>
    <property type="match status" value="1"/>
</dbReference>
<dbReference type="Proteomes" id="UP000261540">
    <property type="component" value="Unplaced"/>
</dbReference>
<reference evidence="4" key="2">
    <citation type="submission" date="2025-09" db="UniProtKB">
        <authorList>
            <consortium name="Ensembl"/>
        </authorList>
    </citation>
    <scope>IDENTIFICATION</scope>
</reference>
<dbReference type="AlphaFoldDB" id="A0A3B3S843"/>
<keyword evidence="5" id="KW-1185">Reference proteome</keyword>
<sequence>MEMKYARADEGTENLISNADIKEAGNTETDTHMMRPGPQFSDKGAFNDFEETFSMLAAKRDQLQGNYSSLKTNYNQLQTNYSIVKTERDQLASAAQRPRCPSGWISFNFKCYYVSDRQKTWIDSREDCKHKGADLIIINSLKEQLIFSKDQIAWIGLTDSGHEGTWKWVDGSPLTTSYWMTGEPNNVGGNEDCAEIITHKEALKNWNDGHCNQLKNWICEQGEVN</sequence>
<dbReference type="GO" id="GO:0030246">
    <property type="term" value="F:carbohydrate binding"/>
    <property type="evidence" value="ECO:0007669"/>
    <property type="project" value="UniProtKB-KW"/>
</dbReference>
<accession>A0A3B3S843</accession>
<dbReference type="Ensembl" id="ENSPKIT00000006906.1">
    <property type="protein sequence ID" value="ENSPKIP00000026156.1"/>
    <property type="gene ID" value="ENSPKIG00000008749.1"/>
</dbReference>